<feature type="domain" description="FAD/NAD(P)-binding" evidence="6">
    <location>
        <begin position="8"/>
        <end position="317"/>
    </location>
</feature>
<dbReference type="PANTHER" id="PTHR43498:SF1">
    <property type="entry name" value="COB--COM HETERODISULFIDE REDUCTASE IRON-SULFUR SUBUNIT A"/>
    <property type="match status" value="1"/>
</dbReference>
<dbReference type="EMBL" id="SLWB01000003">
    <property type="protein sequence ID" value="TCN70552.1"/>
    <property type="molecule type" value="Genomic_DNA"/>
</dbReference>
<proteinExistence type="predicted"/>
<protein>
    <submittedName>
        <fullName evidence="7">Heterodisulfide reductase subunit A</fullName>
    </submittedName>
</protein>
<keyword evidence="1" id="KW-0004">4Fe-4S</keyword>
<dbReference type="Proteomes" id="UP000294830">
    <property type="component" value="Unassembled WGS sequence"/>
</dbReference>
<gene>
    <name evidence="7" type="ORF">CLV25_10367</name>
</gene>
<dbReference type="RefSeq" id="WP_131838418.1">
    <property type="nucleotide sequence ID" value="NZ_SLWB01000003.1"/>
</dbReference>
<evidence type="ECO:0000256" key="4">
    <source>
        <dbReference type="ARBA" id="ARBA00023004"/>
    </source>
</evidence>
<evidence type="ECO:0000259" key="6">
    <source>
        <dbReference type="Pfam" id="PF07992"/>
    </source>
</evidence>
<keyword evidence="2" id="KW-0479">Metal-binding</keyword>
<evidence type="ECO:0000256" key="5">
    <source>
        <dbReference type="ARBA" id="ARBA00023014"/>
    </source>
</evidence>
<dbReference type="InterPro" id="IPR039650">
    <property type="entry name" value="HdrA-like"/>
</dbReference>
<evidence type="ECO:0000313" key="7">
    <source>
        <dbReference type="EMBL" id="TCN70552.1"/>
    </source>
</evidence>
<accession>A0A4R2ESX1</accession>
<dbReference type="Pfam" id="PF07992">
    <property type="entry name" value="Pyr_redox_2"/>
    <property type="match status" value="1"/>
</dbReference>
<dbReference type="InterPro" id="IPR023753">
    <property type="entry name" value="FAD/NAD-binding_dom"/>
</dbReference>
<dbReference type="Gene3D" id="3.40.50.720">
    <property type="entry name" value="NAD(P)-binding Rossmann-like Domain"/>
    <property type="match status" value="1"/>
</dbReference>
<comment type="caution">
    <text evidence="7">The sequence shown here is derived from an EMBL/GenBank/DDBJ whole genome shotgun (WGS) entry which is preliminary data.</text>
</comment>
<dbReference type="GO" id="GO:0016491">
    <property type="term" value="F:oxidoreductase activity"/>
    <property type="evidence" value="ECO:0007669"/>
    <property type="project" value="UniProtKB-KW"/>
</dbReference>
<dbReference type="AlphaFoldDB" id="A0A4R2ESX1"/>
<dbReference type="GO" id="GO:0046872">
    <property type="term" value="F:metal ion binding"/>
    <property type="evidence" value="ECO:0007669"/>
    <property type="project" value="UniProtKB-KW"/>
</dbReference>
<dbReference type="GO" id="GO:0051539">
    <property type="term" value="F:4 iron, 4 sulfur cluster binding"/>
    <property type="evidence" value="ECO:0007669"/>
    <property type="project" value="UniProtKB-KW"/>
</dbReference>
<sequence>MINEESKKIAVIGGGIAGMQSASVLGRLGYQVTIFEKSERLGGNVANWNHLFPHNENATDMISALNTTLESQSNISIAPSTTVLNIANKQNSVSITTPEREYSFDAAIIASGFTPFDATKKEEYGYGIYNHVITSVELEKVEKQNQLSRYVHGKSGKVGFVHCVGSRDEKVCNGYCSKVCCITAIKQAIEVKKQHPNLDVYCFYMDLRLFDRHFESIYREAQEKWGILFIRGRMSEVNEDIKGKLIVRIEDTLSRRPMKLSLDLLVLMVGMVPSEDTQRFASQLSTKSEEDRFIIDNNQILVEQNTGISKGIFAAGTAKSPLTVKETLADAKSVALNVHFYLNQTNL</sequence>
<organism evidence="7 8">
    <name type="scientific">Acetobacteroides hydrogenigenes</name>
    <dbReference type="NCBI Taxonomy" id="979970"/>
    <lineage>
        <taxon>Bacteria</taxon>
        <taxon>Pseudomonadati</taxon>
        <taxon>Bacteroidota</taxon>
        <taxon>Bacteroidia</taxon>
        <taxon>Bacteroidales</taxon>
        <taxon>Rikenellaceae</taxon>
        <taxon>Acetobacteroides</taxon>
    </lineage>
</organism>
<dbReference type="PANTHER" id="PTHR43498">
    <property type="entry name" value="FERREDOXIN:COB-COM HETERODISULFIDE REDUCTASE SUBUNIT A"/>
    <property type="match status" value="1"/>
</dbReference>
<evidence type="ECO:0000256" key="1">
    <source>
        <dbReference type="ARBA" id="ARBA00022485"/>
    </source>
</evidence>
<name>A0A4R2ESX1_9BACT</name>
<keyword evidence="8" id="KW-1185">Reference proteome</keyword>
<reference evidence="7 8" key="1">
    <citation type="submission" date="2019-03" db="EMBL/GenBank/DDBJ databases">
        <title>Genomic Encyclopedia of Archaeal and Bacterial Type Strains, Phase II (KMG-II): from individual species to whole genera.</title>
        <authorList>
            <person name="Goeker M."/>
        </authorList>
    </citation>
    <scope>NUCLEOTIDE SEQUENCE [LARGE SCALE GENOMIC DNA]</scope>
    <source>
        <strain evidence="7 8">RL-C</strain>
    </source>
</reference>
<keyword evidence="3" id="KW-0560">Oxidoreductase</keyword>
<keyword evidence="4" id="KW-0408">Iron</keyword>
<dbReference type="SUPFAM" id="SSF51905">
    <property type="entry name" value="FAD/NAD(P)-binding domain"/>
    <property type="match status" value="1"/>
</dbReference>
<evidence type="ECO:0000313" key="8">
    <source>
        <dbReference type="Proteomes" id="UP000294830"/>
    </source>
</evidence>
<evidence type="ECO:0000256" key="3">
    <source>
        <dbReference type="ARBA" id="ARBA00023002"/>
    </source>
</evidence>
<dbReference type="PRINTS" id="PR00411">
    <property type="entry name" value="PNDRDTASEI"/>
</dbReference>
<keyword evidence="5" id="KW-0411">Iron-sulfur</keyword>
<dbReference type="InterPro" id="IPR036188">
    <property type="entry name" value="FAD/NAD-bd_sf"/>
</dbReference>
<dbReference type="OrthoDB" id="9758544at2"/>
<evidence type="ECO:0000256" key="2">
    <source>
        <dbReference type="ARBA" id="ARBA00022723"/>
    </source>
</evidence>